<sequence length="67" mass="7760">MKELQILRDAAKKAVEDVESKVLEDEQEFNKYTDVCLVTIKTSDDVEKKRVLEVVLQDLANYKLCLD</sequence>
<comment type="caution">
    <text evidence="2">The sequence shown here is derived from an EMBL/GenBank/DDBJ whole genome shotgun (WGS) entry which is preliminary data.</text>
</comment>
<organism evidence="2">
    <name type="scientific">Solanum chilense</name>
    <name type="common">Tomato</name>
    <name type="synonym">Lycopersicon chilense</name>
    <dbReference type="NCBI Taxonomy" id="4083"/>
    <lineage>
        <taxon>Eukaryota</taxon>
        <taxon>Viridiplantae</taxon>
        <taxon>Streptophyta</taxon>
        <taxon>Embryophyta</taxon>
        <taxon>Tracheophyta</taxon>
        <taxon>Spermatophyta</taxon>
        <taxon>Magnoliopsida</taxon>
        <taxon>eudicotyledons</taxon>
        <taxon>Gunneridae</taxon>
        <taxon>Pentapetalae</taxon>
        <taxon>asterids</taxon>
        <taxon>lamiids</taxon>
        <taxon>Solanales</taxon>
        <taxon>Solanaceae</taxon>
        <taxon>Solanoideae</taxon>
        <taxon>Solaneae</taxon>
        <taxon>Solanum</taxon>
        <taxon>Solanum subgen. Lycopersicon</taxon>
    </lineage>
</organism>
<evidence type="ECO:0000313" key="2">
    <source>
        <dbReference type="EMBL" id="TMW84019.1"/>
    </source>
</evidence>
<proteinExistence type="predicted"/>
<feature type="coiled-coil region" evidence="1">
    <location>
        <begin position="1"/>
        <end position="28"/>
    </location>
</feature>
<reference evidence="2" key="1">
    <citation type="submission" date="2019-05" db="EMBL/GenBank/DDBJ databases">
        <title>The de novo reference genome and transcriptome assemblies of the wild tomato species Solanum chilense.</title>
        <authorList>
            <person name="Stam R."/>
            <person name="Nosenko T."/>
            <person name="Hoerger A.C."/>
            <person name="Stephan W."/>
            <person name="Seidel M.A."/>
            <person name="Kuhn J.M.M."/>
            <person name="Haberer G."/>
            <person name="Tellier A."/>
        </authorList>
    </citation>
    <scope>NUCLEOTIDE SEQUENCE</scope>
    <source>
        <tissue evidence="2">Mature leaves</tissue>
    </source>
</reference>
<gene>
    <name evidence="2" type="ORF">EJD97_000228</name>
</gene>
<protein>
    <submittedName>
        <fullName evidence="2">Uncharacterized protein</fullName>
    </submittedName>
</protein>
<accession>A0A6N2AQM5</accession>
<evidence type="ECO:0000256" key="1">
    <source>
        <dbReference type="SAM" id="Coils"/>
    </source>
</evidence>
<dbReference type="EMBL" id="RXGB01010089">
    <property type="protein sequence ID" value="TMW84019.1"/>
    <property type="molecule type" value="Genomic_DNA"/>
</dbReference>
<name>A0A6N2AQM5_SOLCI</name>
<keyword evidence="1" id="KW-0175">Coiled coil</keyword>
<dbReference type="AlphaFoldDB" id="A0A6N2AQM5"/>